<comment type="caution">
    <text evidence="1">The sequence shown here is derived from an EMBL/GenBank/DDBJ whole genome shotgun (WGS) entry which is preliminary data.</text>
</comment>
<organism evidence="1">
    <name type="scientific">marine sediment metagenome</name>
    <dbReference type="NCBI Taxonomy" id="412755"/>
    <lineage>
        <taxon>unclassified sequences</taxon>
        <taxon>metagenomes</taxon>
        <taxon>ecological metagenomes</taxon>
    </lineage>
</organism>
<evidence type="ECO:0000313" key="1">
    <source>
        <dbReference type="EMBL" id="GAI28982.1"/>
    </source>
</evidence>
<dbReference type="AlphaFoldDB" id="X1MBH4"/>
<dbReference type="EMBL" id="BARV01016608">
    <property type="protein sequence ID" value="GAI28982.1"/>
    <property type="molecule type" value="Genomic_DNA"/>
</dbReference>
<protein>
    <submittedName>
        <fullName evidence="1">Uncharacterized protein</fullName>
    </submittedName>
</protein>
<reference evidence="1" key="1">
    <citation type="journal article" date="2014" name="Front. Microbiol.">
        <title>High frequency of phylogenetically diverse reductive dehalogenase-homologous genes in deep subseafloor sedimentary metagenomes.</title>
        <authorList>
            <person name="Kawai M."/>
            <person name="Futagami T."/>
            <person name="Toyoda A."/>
            <person name="Takaki Y."/>
            <person name="Nishi S."/>
            <person name="Hori S."/>
            <person name="Arai W."/>
            <person name="Tsubouchi T."/>
            <person name="Morono Y."/>
            <person name="Uchiyama I."/>
            <person name="Ito T."/>
            <person name="Fujiyama A."/>
            <person name="Inagaki F."/>
            <person name="Takami H."/>
        </authorList>
    </citation>
    <scope>NUCLEOTIDE SEQUENCE</scope>
    <source>
        <strain evidence="1">Expedition CK06-06</strain>
    </source>
</reference>
<gene>
    <name evidence="1" type="ORF">S06H3_28461</name>
</gene>
<name>X1MBH4_9ZZZZ</name>
<accession>X1MBH4</accession>
<sequence length="63" mass="7334">MYENVHCKDCTFWKCTDANPKTYLGECHYHAPTPLLKCFLGKPIAVWPITVENDWCSDGEKER</sequence>
<proteinExistence type="predicted"/>